<gene>
    <name evidence="3" type="ORF">Pan241w_38230</name>
</gene>
<reference evidence="3 4" key="1">
    <citation type="submission" date="2019-02" db="EMBL/GenBank/DDBJ databases">
        <title>Deep-cultivation of Planctomycetes and their phenomic and genomic characterization uncovers novel biology.</title>
        <authorList>
            <person name="Wiegand S."/>
            <person name="Jogler M."/>
            <person name="Boedeker C."/>
            <person name="Pinto D."/>
            <person name="Vollmers J."/>
            <person name="Rivas-Marin E."/>
            <person name="Kohn T."/>
            <person name="Peeters S.H."/>
            <person name="Heuer A."/>
            <person name="Rast P."/>
            <person name="Oberbeckmann S."/>
            <person name="Bunk B."/>
            <person name="Jeske O."/>
            <person name="Meyerdierks A."/>
            <person name="Storesund J.E."/>
            <person name="Kallscheuer N."/>
            <person name="Luecker S."/>
            <person name="Lage O.M."/>
            <person name="Pohl T."/>
            <person name="Merkel B.J."/>
            <person name="Hornburger P."/>
            <person name="Mueller R.-W."/>
            <person name="Bruemmer F."/>
            <person name="Labrenz M."/>
            <person name="Spormann A.M."/>
            <person name="Op den Camp H."/>
            <person name="Overmann J."/>
            <person name="Amann R."/>
            <person name="Jetten M.S.M."/>
            <person name="Mascher T."/>
            <person name="Medema M.H."/>
            <person name="Devos D.P."/>
            <person name="Kaster A.-K."/>
            <person name="Ovreas L."/>
            <person name="Rohde M."/>
            <person name="Galperin M.Y."/>
            <person name="Jogler C."/>
        </authorList>
    </citation>
    <scope>NUCLEOTIDE SEQUENCE [LARGE SCALE GENOMIC DNA]</scope>
    <source>
        <strain evidence="3 4">Pan241w</strain>
    </source>
</reference>
<feature type="domain" description="3-keto-alpha-glucoside-1,2-lyase/3-keto-2-hydroxy-glucal hydratase" evidence="2">
    <location>
        <begin position="50"/>
        <end position="232"/>
    </location>
</feature>
<evidence type="ECO:0000256" key="1">
    <source>
        <dbReference type="SAM" id="SignalP"/>
    </source>
</evidence>
<dbReference type="EMBL" id="CP036269">
    <property type="protein sequence ID" value="QDT43721.1"/>
    <property type="molecule type" value="Genomic_DNA"/>
</dbReference>
<dbReference type="InterPro" id="IPR010496">
    <property type="entry name" value="AL/BT2_dom"/>
</dbReference>
<name>A0A517RIN3_9PLAN</name>
<proteinExistence type="predicted"/>
<dbReference type="KEGG" id="gaz:Pan241w_38230"/>
<protein>
    <recommendedName>
        <fullName evidence="2">3-keto-alpha-glucoside-1,2-lyase/3-keto-2-hydroxy-glucal hydratase domain-containing protein</fullName>
    </recommendedName>
</protein>
<sequence precursor="true">MMSIHRCFFSLVCLAFALPVFAGAPEAIPADDYRNQLFFEDFAELKPGKQWNYYKSSSVIKDGVLQGVELKDGGHAAVHQLRTEPYSDVELTVNLKFAGSPYTNLTFNQHKFKGSHAGHLCRVVVSPTKVTLRDGKTGVFNNEIFKKRRAKEKLTAEEQALLKRTQAVFPVKLEKDKWYTVTVRIKGDLMQAFIDGKLIGSLRSPGIAHATKDKIGLVTPKQSIHYDNVSVRVP</sequence>
<evidence type="ECO:0000313" key="3">
    <source>
        <dbReference type="EMBL" id="QDT43721.1"/>
    </source>
</evidence>
<feature type="chain" id="PRO_5022043485" description="3-keto-alpha-glucoside-1,2-lyase/3-keto-2-hydroxy-glucal hydratase domain-containing protein" evidence="1">
    <location>
        <begin position="23"/>
        <end position="234"/>
    </location>
</feature>
<dbReference type="Proteomes" id="UP000317171">
    <property type="component" value="Chromosome"/>
</dbReference>
<accession>A0A517RIN3</accession>
<dbReference type="Pfam" id="PF06439">
    <property type="entry name" value="3keto-disac_hyd"/>
    <property type="match status" value="1"/>
</dbReference>
<dbReference type="AlphaFoldDB" id="A0A517RIN3"/>
<evidence type="ECO:0000313" key="4">
    <source>
        <dbReference type="Proteomes" id="UP000317171"/>
    </source>
</evidence>
<keyword evidence="4" id="KW-1185">Reference proteome</keyword>
<dbReference type="RefSeq" id="WP_145218620.1">
    <property type="nucleotide sequence ID" value="NZ_CP036269.1"/>
</dbReference>
<dbReference type="GO" id="GO:0016787">
    <property type="term" value="F:hydrolase activity"/>
    <property type="evidence" value="ECO:0007669"/>
    <property type="project" value="InterPro"/>
</dbReference>
<dbReference type="OrthoDB" id="256709at2"/>
<dbReference type="Gene3D" id="2.60.120.560">
    <property type="entry name" value="Exo-inulinase, domain 1"/>
    <property type="match status" value="1"/>
</dbReference>
<keyword evidence="1" id="KW-0732">Signal</keyword>
<feature type="signal peptide" evidence="1">
    <location>
        <begin position="1"/>
        <end position="22"/>
    </location>
</feature>
<organism evidence="3 4">
    <name type="scientific">Gimesia alba</name>
    <dbReference type="NCBI Taxonomy" id="2527973"/>
    <lineage>
        <taxon>Bacteria</taxon>
        <taxon>Pseudomonadati</taxon>
        <taxon>Planctomycetota</taxon>
        <taxon>Planctomycetia</taxon>
        <taxon>Planctomycetales</taxon>
        <taxon>Planctomycetaceae</taxon>
        <taxon>Gimesia</taxon>
    </lineage>
</organism>
<evidence type="ECO:0000259" key="2">
    <source>
        <dbReference type="Pfam" id="PF06439"/>
    </source>
</evidence>